<dbReference type="AlphaFoldDB" id="A0A8S1FAL8"/>
<evidence type="ECO:0000256" key="8">
    <source>
        <dbReference type="ARBA" id="ARBA00023034"/>
    </source>
</evidence>
<dbReference type="Pfam" id="PF01762">
    <property type="entry name" value="Galactosyl_T"/>
    <property type="match status" value="1"/>
</dbReference>
<evidence type="ECO:0000256" key="4">
    <source>
        <dbReference type="ARBA" id="ARBA00022679"/>
    </source>
</evidence>
<comment type="similarity">
    <text evidence="2 10">Belongs to the glycosyltransferase 31 family.</text>
</comment>
<keyword evidence="8 10" id="KW-0333">Golgi apparatus</keyword>
<evidence type="ECO:0000256" key="6">
    <source>
        <dbReference type="ARBA" id="ARBA00022968"/>
    </source>
</evidence>
<keyword evidence="4" id="KW-0808">Transferase</keyword>
<comment type="subcellular location">
    <subcellularLocation>
        <location evidence="1 10">Golgi apparatus membrane</location>
        <topology evidence="1 10">Single-pass type II membrane protein</topology>
    </subcellularLocation>
</comment>
<gene>
    <name evidence="11" type="ORF">CBOVIS_LOCUS11053</name>
</gene>
<dbReference type="GO" id="GO:0016758">
    <property type="term" value="F:hexosyltransferase activity"/>
    <property type="evidence" value="ECO:0007669"/>
    <property type="project" value="InterPro"/>
</dbReference>
<dbReference type="OrthoDB" id="5512589at2759"/>
<name>A0A8S1FAL8_9PELO</name>
<evidence type="ECO:0000256" key="10">
    <source>
        <dbReference type="RuleBase" id="RU363063"/>
    </source>
</evidence>
<sequence>MSHHSRRLPFLAYLFLTLVLTITLLISFEFFSRPVGVFSEDGDHVPFDFFTNFQVHPSRDHHQNVSVLVLINSVPKEVALRDAIRDSWANVSAYDGAIRVEFLIGQPDAEHRSAIRAEQNEHDDIIIANIDEGYYELSVKTMAMLVYKARFYPKTKCLVKADSDNVLMLPNYLRLCEETVAPRIVGKCDVPRHVIRMSTKWAVPKFVFADELYPAYCSTGTYTFIGANLPQLLINKAMKGSFATSRNFRRLSEDVIFTGILAEQAGVARRHVNGLSFFAQPEFECRNSFKHTYSIHMNRDKNPTKYYHMLKRIEGERCRWWNRFSVRRWT</sequence>
<evidence type="ECO:0000256" key="3">
    <source>
        <dbReference type="ARBA" id="ARBA00022676"/>
    </source>
</evidence>
<evidence type="ECO:0000313" key="11">
    <source>
        <dbReference type="EMBL" id="CAB3409398.1"/>
    </source>
</evidence>
<protein>
    <recommendedName>
        <fullName evidence="10">Hexosyltransferase</fullName>
        <ecNumber evidence="10">2.4.1.-</ecNumber>
    </recommendedName>
</protein>
<dbReference type="EC" id="2.4.1.-" evidence="10"/>
<dbReference type="GO" id="GO:0006493">
    <property type="term" value="P:protein O-linked glycosylation"/>
    <property type="evidence" value="ECO:0007669"/>
    <property type="project" value="TreeGrafter"/>
</dbReference>
<keyword evidence="12" id="KW-1185">Reference proteome</keyword>
<proteinExistence type="inferred from homology"/>
<dbReference type="InterPro" id="IPR002659">
    <property type="entry name" value="Glyco_trans_31"/>
</dbReference>
<keyword evidence="5 10" id="KW-0812">Transmembrane</keyword>
<reference evidence="11 12" key="1">
    <citation type="submission" date="2020-04" db="EMBL/GenBank/DDBJ databases">
        <authorList>
            <person name="Laetsch R D."/>
            <person name="Stevens L."/>
            <person name="Kumar S."/>
            <person name="Blaxter L. M."/>
        </authorList>
    </citation>
    <scope>NUCLEOTIDE SEQUENCE [LARGE SCALE GENOMIC DNA]</scope>
</reference>
<dbReference type="Proteomes" id="UP000494206">
    <property type="component" value="Unassembled WGS sequence"/>
</dbReference>
<accession>A0A8S1FAL8</accession>
<feature type="transmembrane region" description="Helical" evidence="10">
    <location>
        <begin position="12"/>
        <end position="31"/>
    </location>
</feature>
<dbReference type="GO" id="GO:0000139">
    <property type="term" value="C:Golgi membrane"/>
    <property type="evidence" value="ECO:0007669"/>
    <property type="project" value="UniProtKB-SubCell"/>
</dbReference>
<keyword evidence="6 10" id="KW-0735">Signal-anchor</keyword>
<evidence type="ECO:0000313" key="12">
    <source>
        <dbReference type="Proteomes" id="UP000494206"/>
    </source>
</evidence>
<organism evidence="11 12">
    <name type="scientific">Caenorhabditis bovis</name>
    <dbReference type="NCBI Taxonomy" id="2654633"/>
    <lineage>
        <taxon>Eukaryota</taxon>
        <taxon>Metazoa</taxon>
        <taxon>Ecdysozoa</taxon>
        <taxon>Nematoda</taxon>
        <taxon>Chromadorea</taxon>
        <taxon>Rhabditida</taxon>
        <taxon>Rhabditina</taxon>
        <taxon>Rhabditomorpha</taxon>
        <taxon>Rhabditoidea</taxon>
        <taxon>Rhabditidae</taxon>
        <taxon>Peloderinae</taxon>
        <taxon>Caenorhabditis</taxon>
    </lineage>
</organism>
<comment type="caution">
    <text evidence="11">The sequence shown here is derived from an EMBL/GenBank/DDBJ whole genome shotgun (WGS) entry which is preliminary data.</text>
</comment>
<dbReference type="PANTHER" id="PTHR11214">
    <property type="entry name" value="BETA-1,3-N-ACETYLGLUCOSAMINYLTRANSFERASE"/>
    <property type="match status" value="1"/>
</dbReference>
<keyword evidence="3 10" id="KW-0328">Glycosyltransferase</keyword>
<dbReference type="PANTHER" id="PTHR11214:SF319">
    <property type="entry name" value="HEXOSYLTRANSFERASE"/>
    <property type="match status" value="1"/>
</dbReference>
<keyword evidence="9 10" id="KW-0472">Membrane</keyword>
<dbReference type="EMBL" id="CADEPM010000008">
    <property type="protein sequence ID" value="CAB3409398.1"/>
    <property type="molecule type" value="Genomic_DNA"/>
</dbReference>
<evidence type="ECO:0000256" key="1">
    <source>
        <dbReference type="ARBA" id="ARBA00004323"/>
    </source>
</evidence>
<evidence type="ECO:0000256" key="7">
    <source>
        <dbReference type="ARBA" id="ARBA00022989"/>
    </source>
</evidence>
<evidence type="ECO:0000256" key="5">
    <source>
        <dbReference type="ARBA" id="ARBA00022692"/>
    </source>
</evidence>
<dbReference type="Gene3D" id="3.90.550.50">
    <property type="match status" value="1"/>
</dbReference>
<evidence type="ECO:0000256" key="9">
    <source>
        <dbReference type="ARBA" id="ARBA00023136"/>
    </source>
</evidence>
<evidence type="ECO:0000256" key="2">
    <source>
        <dbReference type="ARBA" id="ARBA00008661"/>
    </source>
</evidence>
<keyword evidence="7 10" id="KW-1133">Transmembrane helix</keyword>